<accession>A0A2B7YR38</accession>
<dbReference type="Proteomes" id="UP000224634">
    <property type="component" value="Unassembled WGS sequence"/>
</dbReference>
<evidence type="ECO:0000313" key="2">
    <source>
        <dbReference type="EMBL" id="PGH23531.1"/>
    </source>
</evidence>
<name>A0A2B7YR38_POLH7</name>
<dbReference type="OrthoDB" id="4388760at2759"/>
<protein>
    <submittedName>
        <fullName evidence="2">Uncharacterized protein</fullName>
    </submittedName>
</protein>
<feature type="compositionally biased region" description="Acidic residues" evidence="1">
    <location>
        <begin position="105"/>
        <end position="116"/>
    </location>
</feature>
<proteinExistence type="predicted"/>
<evidence type="ECO:0000313" key="3">
    <source>
        <dbReference type="Proteomes" id="UP000224634"/>
    </source>
</evidence>
<comment type="caution">
    <text evidence="2">The sequence shown here is derived from an EMBL/GenBank/DDBJ whole genome shotgun (WGS) entry which is preliminary data.</text>
</comment>
<keyword evidence="3" id="KW-1185">Reference proteome</keyword>
<dbReference type="STRING" id="1447883.A0A2B7YR38"/>
<organism evidence="2 3">
    <name type="scientific">Polytolypa hystricis (strain UAMH7299)</name>
    <dbReference type="NCBI Taxonomy" id="1447883"/>
    <lineage>
        <taxon>Eukaryota</taxon>
        <taxon>Fungi</taxon>
        <taxon>Dikarya</taxon>
        <taxon>Ascomycota</taxon>
        <taxon>Pezizomycotina</taxon>
        <taxon>Eurotiomycetes</taxon>
        <taxon>Eurotiomycetidae</taxon>
        <taxon>Onygenales</taxon>
        <taxon>Onygenales incertae sedis</taxon>
        <taxon>Polytolypa</taxon>
    </lineage>
</organism>
<evidence type="ECO:0000256" key="1">
    <source>
        <dbReference type="SAM" id="MobiDB-lite"/>
    </source>
</evidence>
<dbReference type="EMBL" id="PDNA01000023">
    <property type="protein sequence ID" value="PGH23531.1"/>
    <property type="molecule type" value="Genomic_DNA"/>
</dbReference>
<dbReference type="AlphaFoldDB" id="A0A2B7YR38"/>
<sequence>MENIRERLETLITTLKNTPHINVRNAVIGDGASSAEIGRAKRAANGRLPTDVEAFYRSVGWFKLEWKHTVKEIAEGDMCDQGFINILPIEEVWGNWAGIIWFGPDDESEEEEEEDKDPSYGGDKGKNKAAEDDASESGYVDYSFRPVRPFDTFVPEACMAFLQPVGKGRKAQPADQVAFHYCGEELCKTRYTFAEYIDRLIASRGMFYWCESLCVDRQDSAQTMEFRRKMPVLFPDYDDSLFQP</sequence>
<feature type="region of interest" description="Disordered" evidence="1">
    <location>
        <begin position="105"/>
        <end position="133"/>
    </location>
</feature>
<reference evidence="2 3" key="1">
    <citation type="submission" date="2017-10" db="EMBL/GenBank/DDBJ databases">
        <title>Comparative genomics in systemic dimorphic fungi from Ajellomycetaceae.</title>
        <authorList>
            <person name="Munoz J.F."/>
            <person name="Mcewen J.G."/>
            <person name="Clay O.K."/>
            <person name="Cuomo C.A."/>
        </authorList>
    </citation>
    <scope>NUCLEOTIDE SEQUENCE [LARGE SCALE GENOMIC DNA]</scope>
    <source>
        <strain evidence="2 3">UAMH7299</strain>
    </source>
</reference>
<gene>
    <name evidence="2" type="ORF">AJ80_02485</name>
</gene>